<evidence type="ECO:0000313" key="1">
    <source>
        <dbReference type="EMBL" id="TCN68970.1"/>
    </source>
</evidence>
<reference evidence="1 2" key="1">
    <citation type="submission" date="2019-03" db="EMBL/GenBank/DDBJ databases">
        <title>Genomic Encyclopedia of Archaeal and Bacterial Type Strains, Phase II (KMG-II): from individual species to whole genera.</title>
        <authorList>
            <person name="Goeker M."/>
        </authorList>
    </citation>
    <scope>NUCLEOTIDE SEQUENCE [LARGE SCALE GENOMIC DNA]</scope>
    <source>
        <strain evidence="1 2">RL-C</strain>
    </source>
</reference>
<dbReference type="EMBL" id="SLWB01000005">
    <property type="protein sequence ID" value="TCN68970.1"/>
    <property type="molecule type" value="Genomic_DNA"/>
</dbReference>
<dbReference type="Proteomes" id="UP000294830">
    <property type="component" value="Unassembled WGS sequence"/>
</dbReference>
<sequence>MGEQTAFADAGFGKYQLYLPKIGKEHGYGENKRSTAAG</sequence>
<protein>
    <submittedName>
        <fullName evidence="1">Uncharacterized protein</fullName>
    </submittedName>
</protein>
<dbReference type="AlphaFoldDB" id="A0A4V2RPU7"/>
<comment type="caution">
    <text evidence="1">The sequence shown here is derived from an EMBL/GenBank/DDBJ whole genome shotgun (WGS) entry which is preliminary data.</text>
</comment>
<proteinExistence type="predicted"/>
<name>A0A4V2RPU7_9BACT</name>
<keyword evidence="2" id="KW-1185">Reference proteome</keyword>
<evidence type="ECO:0000313" key="2">
    <source>
        <dbReference type="Proteomes" id="UP000294830"/>
    </source>
</evidence>
<organism evidence="1 2">
    <name type="scientific">Acetobacteroides hydrogenigenes</name>
    <dbReference type="NCBI Taxonomy" id="979970"/>
    <lineage>
        <taxon>Bacteria</taxon>
        <taxon>Pseudomonadati</taxon>
        <taxon>Bacteroidota</taxon>
        <taxon>Bacteroidia</taxon>
        <taxon>Bacteroidales</taxon>
        <taxon>Rikenellaceae</taxon>
        <taxon>Acetobacteroides</taxon>
    </lineage>
</organism>
<accession>A0A4V2RPU7</accession>
<gene>
    <name evidence="1" type="ORF">CLV25_105172</name>
</gene>